<proteinExistence type="predicted"/>
<name>A0ABS8DAU0_9NEIS</name>
<dbReference type="RefSeq" id="WP_227182157.1">
    <property type="nucleotide sequence ID" value="NZ_JAJBZT010000015.1"/>
</dbReference>
<evidence type="ECO:0000313" key="2">
    <source>
        <dbReference type="EMBL" id="MCB6185326.1"/>
    </source>
</evidence>
<dbReference type="Proteomes" id="UP001165395">
    <property type="component" value="Unassembled WGS sequence"/>
</dbReference>
<comment type="caution">
    <text evidence="2">The sequence shown here is derived from an EMBL/GenBank/DDBJ whole genome shotgun (WGS) entry which is preliminary data.</text>
</comment>
<feature type="domain" description="Phasin" evidence="1">
    <location>
        <begin position="6"/>
        <end position="104"/>
    </location>
</feature>
<dbReference type="InterPro" id="IPR018968">
    <property type="entry name" value="Phasin"/>
</dbReference>
<organism evidence="2 3">
    <name type="scientific">Leeia speluncae</name>
    <dbReference type="NCBI Taxonomy" id="2884804"/>
    <lineage>
        <taxon>Bacteria</taxon>
        <taxon>Pseudomonadati</taxon>
        <taxon>Pseudomonadota</taxon>
        <taxon>Betaproteobacteria</taxon>
        <taxon>Neisseriales</taxon>
        <taxon>Leeiaceae</taxon>
        <taxon>Leeia</taxon>
    </lineage>
</organism>
<dbReference type="Pfam" id="PF09361">
    <property type="entry name" value="Phasin_2"/>
    <property type="match status" value="1"/>
</dbReference>
<keyword evidence="3" id="KW-1185">Reference proteome</keyword>
<sequence length="181" mass="19277">MSANETLKQYSLKQAESALQLAQISLGSAEKLIKLQLDTAKALLEEQARQTQLITGIKSVQQANETRQSLTESNLDNLVSLSRSVYEYATNTQSELAKFTEARITELNKDVITLLDQSAKMAPAGSEAAVTAVKQTVQATAAAVDSLSKAAKQVADFTEASVKSATTATVDAIKQAATLKV</sequence>
<gene>
    <name evidence="2" type="ORF">LIN78_17400</name>
</gene>
<accession>A0ABS8DAU0</accession>
<dbReference type="EMBL" id="JAJBZT010000015">
    <property type="protein sequence ID" value="MCB6185326.1"/>
    <property type="molecule type" value="Genomic_DNA"/>
</dbReference>
<dbReference type="InterPro" id="IPR010127">
    <property type="entry name" value="Phasin_subfam-1"/>
</dbReference>
<evidence type="ECO:0000259" key="1">
    <source>
        <dbReference type="Pfam" id="PF09361"/>
    </source>
</evidence>
<protein>
    <submittedName>
        <fullName evidence="2">Phasin family protein</fullName>
    </submittedName>
</protein>
<reference evidence="2" key="1">
    <citation type="submission" date="2021-10" db="EMBL/GenBank/DDBJ databases">
        <title>The complete genome sequence of Leeia sp. TBRC 13508.</title>
        <authorList>
            <person name="Charoenyingcharoen P."/>
            <person name="Yukphan P."/>
        </authorList>
    </citation>
    <scope>NUCLEOTIDE SEQUENCE</scope>
    <source>
        <strain evidence="2">TBRC 13508</strain>
    </source>
</reference>
<dbReference type="NCBIfam" id="TIGR01841">
    <property type="entry name" value="phasin"/>
    <property type="match status" value="1"/>
</dbReference>
<evidence type="ECO:0000313" key="3">
    <source>
        <dbReference type="Proteomes" id="UP001165395"/>
    </source>
</evidence>